<name>X0TY57_9ZZZZ</name>
<gene>
    <name evidence="1" type="ORF">S01H1_19277</name>
</gene>
<evidence type="ECO:0000313" key="1">
    <source>
        <dbReference type="EMBL" id="GAF93067.1"/>
    </source>
</evidence>
<accession>X0TY57</accession>
<sequence length="100" mass="11679">DIVIGVKLNRRRTIPLYYSFDSSVSNIYVITREKIYQGVSVLTNYGRYCTWIDIDIVIGVKLNRRRTIPLYYSFDSAVSNIYVIIRLKINQGVSIFINYS</sequence>
<feature type="non-terminal residue" evidence="1">
    <location>
        <position position="1"/>
    </location>
</feature>
<dbReference type="AlphaFoldDB" id="X0TY57"/>
<dbReference type="EMBL" id="BARS01010392">
    <property type="protein sequence ID" value="GAF93067.1"/>
    <property type="molecule type" value="Genomic_DNA"/>
</dbReference>
<proteinExistence type="predicted"/>
<protein>
    <submittedName>
        <fullName evidence="1">Uncharacterized protein</fullName>
    </submittedName>
</protein>
<comment type="caution">
    <text evidence="1">The sequence shown here is derived from an EMBL/GenBank/DDBJ whole genome shotgun (WGS) entry which is preliminary data.</text>
</comment>
<reference evidence="1" key="1">
    <citation type="journal article" date="2014" name="Front. Microbiol.">
        <title>High frequency of phylogenetically diverse reductive dehalogenase-homologous genes in deep subseafloor sedimentary metagenomes.</title>
        <authorList>
            <person name="Kawai M."/>
            <person name="Futagami T."/>
            <person name="Toyoda A."/>
            <person name="Takaki Y."/>
            <person name="Nishi S."/>
            <person name="Hori S."/>
            <person name="Arai W."/>
            <person name="Tsubouchi T."/>
            <person name="Morono Y."/>
            <person name="Uchiyama I."/>
            <person name="Ito T."/>
            <person name="Fujiyama A."/>
            <person name="Inagaki F."/>
            <person name="Takami H."/>
        </authorList>
    </citation>
    <scope>NUCLEOTIDE SEQUENCE</scope>
    <source>
        <strain evidence="1">Expedition CK06-06</strain>
    </source>
</reference>
<organism evidence="1">
    <name type="scientific">marine sediment metagenome</name>
    <dbReference type="NCBI Taxonomy" id="412755"/>
    <lineage>
        <taxon>unclassified sequences</taxon>
        <taxon>metagenomes</taxon>
        <taxon>ecological metagenomes</taxon>
    </lineage>
</organism>